<keyword evidence="1" id="KW-1133">Transmembrane helix</keyword>
<proteinExistence type="predicted"/>
<protein>
    <submittedName>
        <fullName evidence="2">Uncharacterized protein</fullName>
    </submittedName>
</protein>
<evidence type="ECO:0000256" key="1">
    <source>
        <dbReference type="SAM" id="Phobius"/>
    </source>
</evidence>
<gene>
    <name evidence="2" type="ORF">Cgig2_004684</name>
</gene>
<evidence type="ECO:0000313" key="3">
    <source>
        <dbReference type="Proteomes" id="UP001153076"/>
    </source>
</evidence>
<keyword evidence="1" id="KW-0812">Transmembrane</keyword>
<keyword evidence="1" id="KW-0472">Membrane</keyword>
<feature type="transmembrane region" description="Helical" evidence="1">
    <location>
        <begin position="27"/>
        <end position="45"/>
    </location>
</feature>
<accession>A0A9Q1JT52</accession>
<reference evidence="2" key="1">
    <citation type="submission" date="2022-04" db="EMBL/GenBank/DDBJ databases">
        <title>Carnegiea gigantea Genome sequencing and assembly v2.</title>
        <authorList>
            <person name="Copetti D."/>
            <person name="Sanderson M.J."/>
            <person name="Burquez A."/>
            <person name="Wojciechowski M.F."/>
        </authorList>
    </citation>
    <scope>NUCLEOTIDE SEQUENCE</scope>
    <source>
        <strain evidence="2">SGP5-SGP5p</strain>
        <tissue evidence="2">Aerial part</tissue>
    </source>
</reference>
<evidence type="ECO:0000313" key="2">
    <source>
        <dbReference type="EMBL" id="KAJ8430491.1"/>
    </source>
</evidence>
<dbReference type="EMBL" id="JAKOGI010000791">
    <property type="protein sequence ID" value="KAJ8430491.1"/>
    <property type="molecule type" value="Genomic_DNA"/>
</dbReference>
<dbReference type="AlphaFoldDB" id="A0A9Q1JT52"/>
<comment type="caution">
    <text evidence="2">The sequence shown here is derived from an EMBL/GenBank/DDBJ whole genome shotgun (WGS) entry which is preliminary data.</text>
</comment>
<sequence>MCHPYTSDNGVERLPLHFCQRIAAQPWLLAAAIAVDVGTFGMLTIGQRWSLFRGGLFMVLPSIKSLCARLIIMSDSLGCSDPAVLPAVPPRAGARVDSKWHDTGLHQWLVLPLDEVMFYRGEGSDVGLHELFLGIGIMWKTYNFPVFLLSENDTSILKEVFQLAISCGGLECFTFRRLWADLPSLL</sequence>
<keyword evidence="3" id="KW-1185">Reference proteome</keyword>
<organism evidence="2 3">
    <name type="scientific">Carnegiea gigantea</name>
    <dbReference type="NCBI Taxonomy" id="171969"/>
    <lineage>
        <taxon>Eukaryota</taxon>
        <taxon>Viridiplantae</taxon>
        <taxon>Streptophyta</taxon>
        <taxon>Embryophyta</taxon>
        <taxon>Tracheophyta</taxon>
        <taxon>Spermatophyta</taxon>
        <taxon>Magnoliopsida</taxon>
        <taxon>eudicotyledons</taxon>
        <taxon>Gunneridae</taxon>
        <taxon>Pentapetalae</taxon>
        <taxon>Caryophyllales</taxon>
        <taxon>Cactineae</taxon>
        <taxon>Cactaceae</taxon>
        <taxon>Cactoideae</taxon>
        <taxon>Echinocereeae</taxon>
        <taxon>Carnegiea</taxon>
    </lineage>
</organism>
<dbReference type="Proteomes" id="UP001153076">
    <property type="component" value="Unassembled WGS sequence"/>
</dbReference>
<name>A0A9Q1JT52_9CARY</name>